<dbReference type="EMBL" id="WACR01000003">
    <property type="protein sequence ID" value="KAB1065272.1"/>
    <property type="molecule type" value="Genomic_DNA"/>
</dbReference>
<comment type="subcellular location">
    <subcellularLocation>
        <location evidence="1">Membrane</location>
        <topology evidence="1">Multi-pass membrane protein</topology>
    </subcellularLocation>
</comment>
<evidence type="ECO:0000313" key="6">
    <source>
        <dbReference type="EMBL" id="KAB1065272.1"/>
    </source>
</evidence>
<keyword evidence="7" id="KW-1185">Reference proteome</keyword>
<evidence type="ECO:0000313" key="7">
    <source>
        <dbReference type="Proteomes" id="UP000435357"/>
    </source>
</evidence>
<proteinExistence type="predicted"/>
<protein>
    <submittedName>
        <fullName evidence="6">Bile acid:sodium symporter family protein</fullName>
    </submittedName>
</protein>
<keyword evidence="2 5" id="KW-0812">Transmembrane</keyword>
<keyword evidence="3 5" id="KW-1133">Transmembrane helix</keyword>
<feature type="transmembrane region" description="Helical" evidence="5">
    <location>
        <begin position="38"/>
        <end position="61"/>
    </location>
</feature>
<comment type="caution">
    <text evidence="6">The sequence shown here is derived from an EMBL/GenBank/DDBJ whole genome shotgun (WGS) entry which is preliminary data.</text>
</comment>
<dbReference type="InterPro" id="IPR004710">
    <property type="entry name" value="Bilac:Na_transpt"/>
</dbReference>
<feature type="transmembrane region" description="Helical" evidence="5">
    <location>
        <begin position="199"/>
        <end position="219"/>
    </location>
</feature>
<feature type="transmembrane region" description="Helical" evidence="5">
    <location>
        <begin position="170"/>
        <end position="187"/>
    </location>
</feature>
<feature type="transmembrane region" description="Helical" evidence="5">
    <location>
        <begin position="102"/>
        <end position="124"/>
    </location>
</feature>
<gene>
    <name evidence="6" type="ORF">F3059_04775</name>
</gene>
<keyword evidence="4 5" id="KW-0472">Membrane</keyword>
<evidence type="ECO:0000256" key="4">
    <source>
        <dbReference type="ARBA" id="ARBA00023136"/>
    </source>
</evidence>
<name>A0A6N6M985_9FLAO</name>
<evidence type="ECO:0000256" key="1">
    <source>
        <dbReference type="ARBA" id="ARBA00004141"/>
    </source>
</evidence>
<dbReference type="InterPro" id="IPR002657">
    <property type="entry name" value="BilAc:Na_symport/Acr3"/>
</dbReference>
<accession>A0A6N6M985</accession>
<feature type="transmembrane region" description="Helical" evidence="5">
    <location>
        <begin position="231"/>
        <end position="254"/>
    </location>
</feature>
<dbReference type="AlphaFoldDB" id="A0A6N6M985"/>
<evidence type="ECO:0000256" key="3">
    <source>
        <dbReference type="ARBA" id="ARBA00022989"/>
    </source>
</evidence>
<feature type="transmembrane region" description="Helical" evidence="5">
    <location>
        <begin position="6"/>
        <end position="26"/>
    </location>
</feature>
<evidence type="ECO:0000256" key="5">
    <source>
        <dbReference type="SAM" id="Phobius"/>
    </source>
</evidence>
<dbReference type="Proteomes" id="UP000435357">
    <property type="component" value="Unassembled WGS sequence"/>
</dbReference>
<dbReference type="OrthoDB" id="9806785at2"/>
<reference evidence="6 7" key="1">
    <citation type="submission" date="2019-09" db="EMBL/GenBank/DDBJ databases">
        <title>Genomes of Cryomorphaceae.</title>
        <authorList>
            <person name="Bowman J.P."/>
        </authorList>
    </citation>
    <scope>NUCLEOTIDE SEQUENCE [LARGE SCALE GENOMIC DNA]</scope>
    <source>
        <strain evidence="6 7">KCTC 52047</strain>
    </source>
</reference>
<dbReference type="Gene3D" id="1.20.1530.20">
    <property type="match status" value="1"/>
</dbReference>
<dbReference type="RefSeq" id="WP_151166983.1">
    <property type="nucleotide sequence ID" value="NZ_WACR01000003.1"/>
</dbReference>
<feature type="transmembrane region" description="Helical" evidence="5">
    <location>
        <begin position="67"/>
        <end position="90"/>
    </location>
</feature>
<feature type="transmembrane region" description="Helical" evidence="5">
    <location>
        <begin position="136"/>
        <end position="158"/>
    </location>
</feature>
<dbReference type="Pfam" id="PF01758">
    <property type="entry name" value="SBF"/>
    <property type="match status" value="1"/>
</dbReference>
<evidence type="ECO:0000256" key="2">
    <source>
        <dbReference type="ARBA" id="ARBA00022692"/>
    </source>
</evidence>
<dbReference type="InterPro" id="IPR038770">
    <property type="entry name" value="Na+/solute_symporter_sf"/>
</dbReference>
<feature type="transmembrane region" description="Helical" evidence="5">
    <location>
        <begin position="260"/>
        <end position="281"/>
    </location>
</feature>
<sequence>MANSDSLLMPIAIGIIMLGIGLNLEFDNFKTVFKKPKSMFTGLVGQMIVMPLVAFLVAWIYPLDPIYKVGLVLIAACPGGTASNLVTYILKGNTELSVSLTTINSFIIVFSIPLIVQLALNVFLGKDQPVDVSFSSTAGEVTSTVLLPVLAGMTVNHYKPDLTSKLKEPLRYILPAILLLVFGYVLFFTDKESFGVSEFVQLAVPGLILNIGVMLIAFIGLKRILKSKESIYTIAIEMGLQNSALAIFIATNVIENNQMALIAVVYSSFSFFSTFIIAWFYKSRVTKNDKR</sequence>
<dbReference type="PANTHER" id="PTHR10361:SF24">
    <property type="entry name" value="P3 PROTEIN"/>
    <property type="match status" value="1"/>
</dbReference>
<dbReference type="PANTHER" id="PTHR10361">
    <property type="entry name" value="SODIUM-BILE ACID COTRANSPORTER"/>
    <property type="match status" value="1"/>
</dbReference>
<organism evidence="6 7">
    <name type="scientific">Salibacter halophilus</name>
    <dbReference type="NCBI Taxonomy" id="1803916"/>
    <lineage>
        <taxon>Bacteria</taxon>
        <taxon>Pseudomonadati</taxon>
        <taxon>Bacteroidota</taxon>
        <taxon>Flavobacteriia</taxon>
        <taxon>Flavobacteriales</taxon>
        <taxon>Salibacteraceae</taxon>
        <taxon>Salibacter</taxon>
    </lineage>
</organism>
<dbReference type="GO" id="GO:0016020">
    <property type="term" value="C:membrane"/>
    <property type="evidence" value="ECO:0007669"/>
    <property type="project" value="UniProtKB-SubCell"/>
</dbReference>